<reference evidence="2" key="2">
    <citation type="submission" date="2020-09" db="EMBL/GenBank/DDBJ databases">
        <authorList>
            <person name="Sun Q."/>
            <person name="Ohkuma M."/>
        </authorList>
    </citation>
    <scope>NUCLEOTIDE SEQUENCE</scope>
    <source>
        <strain evidence="2">JCM 4714</strain>
    </source>
</reference>
<accession>A0A918YNS3</accession>
<sequence>MFLQGGQGMESGGYDPCMRLEGSGSVCLQVDGVYCAAAAACVGVFARPLGAALEVPSGFVVGAAVLTAGWAGLLLFAGSRLRLRASLLGVLVVNVVVAVLVGVLAMTRPVDAVSVLLLAVVVEVAGFASWQAAVLRTGVH</sequence>
<keyword evidence="1" id="KW-0472">Membrane</keyword>
<keyword evidence="1" id="KW-0812">Transmembrane</keyword>
<evidence type="ECO:0000256" key="1">
    <source>
        <dbReference type="SAM" id="Phobius"/>
    </source>
</evidence>
<feature type="transmembrane region" description="Helical" evidence="1">
    <location>
        <begin position="112"/>
        <end position="135"/>
    </location>
</feature>
<evidence type="ECO:0000313" key="2">
    <source>
        <dbReference type="EMBL" id="GHE09706.1"/>
    </source>
</evidence>
<dbReference type="AlphaFoldDB" id="A0A918YNS3"/>
<keyword evidence="1" id="KW-1133">Transmembrane helix</keyword>
<feature type="transmembrane region" description="Helical" evidence="1">
    <location>
        <begin position="26"/>
        <end position="46"/>
    </location>
</feature>
<name>A0A918YNS3_9ACTN</name>
<protein>
    <submittedName>
        <fullName evidence="2">Uncharacterized protein</fullName>
    </submittedName>
</protein>
<feature type="transmembrane region" description="Helical" evidence="1">
    <location>
        <begin position="85"/>
        <end position="106"/>
    </location>
</feature>
<proteinExistence type="predicted"/>
<dbReference type="EMBL" id="BMVG01000020">
    <property type="protein sequence ID" value="GHE09706.1"/>
    <property type="molecule type" value="Genomic_DNA"/>
</dbReference>
<organism evidence="2 3">
    <name type="scientific">Streptomyces alanosinicus</name>
    <dbReference type="NCBI Taxonomy" id="68171"/>
    <lineage>
        <taxon>Bacteria</taxon>
        <taxon>Bacillati</taxon>
        <taxon>Actinomycetota</taxon>
        <taxon>Actinomycetes</taxon>
        <taxon>Kitasatosporales</taxon>
        <taxon>Streptomycetaceae</taxon>
        <taxon>Streptomyces</taxon>
    </lineage>
</organism>
<keyword evidence="3" id="KW-1185">Reference proteome</keyword>
<feature type="transmembrane region" description="Helical" evidence="1">
    <location>
        <begin position="58"/>
        <end position="78"/>
    </location>
</feature>
<reference evidence="2" key="1">
    <citation type="journal article" date="2014" name="Int. J. Syst. Evol. Microbiol.">
        <title>Complete genome sequence of Corynebacterium casei LMG S-19264T (=DSM 44701T), isolated from a smear-ripened cheese.</title>
        <authorList>
            <consortium name="US DOE Joint Genome Institute (JGI-PGF)"/>
            <person name="Walter F."/>
            <person name="Albersmeier A."/>
            <person name="Kalinowski J."/>
            <person name="Ruckert C."/>
        </authorList>
    </citation>
    <scope>NUCLEOTIDE SEQUENCE</scope>
    <source>
        <strain evidence="2">JCM 4714</strain>
    </source>
</reference>
<evidence type="ECO:0000313" key="3">
    <source>
        <dbReference type="Proteomes" id="UP000655443"/>
    </source>
</evidence>
<gene>
    <name evidence="2" type="ORF">GCM10010339_63010</name>
</gene>
<dbReference type="Proteomes" id="UP000655443">
    <property type="component" value="Unassembled WGS sequence"/>
</dbReference>
<comment type="caution">
    <text evidence="2">The sequence shown here is derived from an EMBL/GenBank/DDBJ whole genome shotgun (WGS) entry which is preliminary data.</text>
</comment>